<proteinExistence type="inferred from homology"/>
<geneLocation type="plasmid" evidence="8">
    <name>pRSSL1</name>
</geneLocation>
<keyword evidence="3" id="KW-0883">Thioether bond</keyword>
<dbReference type="InterPro" id="IPR007682">
    <property type="entry name" value="Lantibiotic_typ-A_Lactobact"/>
</dbReference>
<evidence type="ECO:0000256" key="4">
    <source>
        <dbReference type="ARBA" id="ARBA00022789"/>
    </source>
</evidence>
<evidence type="ECO:0000256" key="3">
    <source>
        <dbReference type="ARBA" id="ARBA00022784"/>
    </source>
</evidence>
<dbReference type="GO" id="GO:0042742">
    <property type="term" value="P:defense response to bacterium"/>
    <property type="evidence" value="ECO:0007669"/>
    <property type="project" value="UniProtKB-UniRule"/>
</dbReference>
<dbReference type="Pfam" id="PF04604">
    <property type="entry name" value="L_biotic_typeA"/>
    <property type="match status" value="1"/>
</dbReference>
<dbReference type="Proteomes" id="UP000006983">
    <property type="component" value="Unassembled WGS sequence"/>
</dbReference>
<keyword evidence="8" id="KW-0614">Plasmid</keyword>
<evidence type="ECO:0000256" key="6">
    <source>
        <dbReference type="ARBA" id="ARBA00023048"/>
    </source>
</evidence>
<protein>
    <recommendedName>
        <fullName evidence="7">Lantibiotic</fullName>
    </recommendedName>
</protein>
<dbReference type="AlphaFoldDB" id="J7T484"/>
<gene>
    <name evidence="8" type="ORF">RSSL_00900</name>
</gene>
<organism evidence="8 9">
    <name type="scientific">Streptococcus salivarius K12</name>
    <dbReference type="NCBI Taxonomy" id="1200793"/>
    <lineage>
        <taxon>Bacteria</taxon>
        <taxon>Bacillati</taxon>
        <taxon>Bacillota</taxon>
        <taxon>Bacilli</taxon>
        <taxon>Lactobacillales</taxon>
        <taxon>Streptococcaceae</taxon>
        <taxon>Streptococcus</taxon>
    </lineage>
</organism>
<dbReference type="GO" id="GO:0031640">
    <property type="term" value="P:killing of cells of another organism"/>
    <property type="evidence" value="ECO:0007669"/>
    <property type="project" value="UniProtKB-UniRule"/>
</dbReference>
<name>J7T484_STRSL</name>
<keyword evidence="5 7" id="KW-0044">Antibiotic</keyword>
<evidence type="ECO:0000256" key="5">
    <source>
        <dbReference type="ARBA" id="ARBA00023022"/>
    </source>
</evidence>
<evidence type="ECO:0000313" key="8">
    <source>
        <dbReference type="EMBL" id="EJO15235.1"/>
    </source>
</evidence>
<dbReference type="GO" id="GO:0005576">
    <property type="term" value="C:extracellular region"/>
    <property type="evidence" value="ECO:0007669"/>
    <property type="project" value="InterPro"/>
</dbReference>
<keyword evidence="2 7" id="KW-0929">Antimicrobial</keyword>
<reference evidence="8 9" key="1">
    <citation type="journal article" date="2012" name="J. Bacteriol.">
        <title>Genome Sequence of the Lantibiotic Bacteriocin Producer Streptococcus salivarius Strain K12.</title>
        <authorList>
            <person name="Barretto C."/>
            <person name="Alvarez-Martin P."/>
            <person name="Foata F."/>
            <person name="Renault P."/>
            <person name="Berger B."/>
        </authorList>
    </citation>
    <scope>NUCLEOTIDE SEQUENCE [LARGE SCALE GENOMIC DNA]</scope>
    <source>
        <strain evidence="8 9">K12</strain>
        <plasmid evidence="8">pRSSL1</plasmid>
    </source>
</reference>
<evidence type="ECO:0000256" key="2">
    <source>
        <dbReference type="ARBA" id="ARBA00022529"/>
    </source>
</evidence>
<comment type="similarity">
    <text evidence="1 7">Belongs to the type A lantibiotic family.</text>
</comment>
<dbReference type="EMBL" id="ALIF01000007">
    <property type="protein sequence ID" value="EJO15235.1"/>
    <property type="molecule type" value="Genomic_DNA"/>
</dbReference>
<accession>J7T484</accession>
<dbReference type="NCBIfam" id="NF040664">
    <property type="entry name" value="HEC_x9_TCC_lant"/>
    <property type="match status" value="1"/>
</dbReference>
<keyword evidence="6 7" id="KW-0078">Bacteriocin</keyword>
<comment type="caution">
    <text evidence="8">The sequence shown here is derived from an EMBL/GenBank/DDBJ whole genome shotgun (WGS) entry which is preliminary data.</text>
</comment>
<sequence>MRYFQMAKQQMNLVEIEAMNSLQELTLEELDNVLGAGGGVIQTISHECRMNSWQFLFTCCS</sequence>
<dbReference type="GO" id="GO:0005102">
    <property type="term" value="F:signaling receptor binding"/>
    <property type="evidence" value="ECO:0007669"/>
    <property type="project" value="UniProtKB-KW"/>
</dbReference>
<keyword evidence="9" id="KW-1185">Reference proteome</keyword>
<evidence type="ECO:0000256" key="1">
    <source>
        <dbReference type="ARBA" id="ARBA00009379"/>
    </source>
</evidence>
<keyword evidence="4 7" id="KW-0425">Lantibiotic</keyword>
<evidence type="ECO:0000256" key="7">
    <source>
        <dbReference type="RuleBase" id="RU362078"/>
    </source>
</evidence>
<comment type="PTM">
    <text evidence="7">Maturation of lantibiotics involves the enzymatic conversion of Thr, and Ser into dehydrated AA and the formation of thioether bonds with cysteine. This is followed by membrane translocation and cleavage of the modified precursor.</text>
</comment>
<evidence type="ECO:0000313" key="9">
    <source>
        <dbReference type="Proteomes" id="UP000006983"/>
    </source>
</evidence>
<comment type="function">
    <text evidence="7">Lanthionine-containing peptide antibiotic (lantibiotic) active on Gram-positive bacteria. The bactericidal activity of lantibiotics is based on depolarization of energized bacterial cytoplasmic membranes, initiated by the formation of aqueous transmembrane pores.</text>
</comment>
<dbReference type="PATRIC" id="fig|1200793.3.peg.2045"/>